<dbReference type="Pfam" id="PF07869">
    <property type="entry name" value="DUF1656"/>
    <property type="match status" value="1"/>
</dbReference>
<sequence length="67" mass="7695">MTGHLNLYGVYVPLLLVLMLAAYLLKGLLGMLLEYLGFYRWVWHPPLFNLALYVLLLGALSNLMPRM</sequence>
<dbReference type="RefSeq" id="WP_102895869.1">
    <property type="nucleotide sequence ID" value="NZ_JAMOHU010000076.1"/>
</dbReference>
<feature type="transmembrane region" description="Helical" evidence="5">
    <location>
        <begin position="7"/>
        <end position="25"/>
    </location>
</feature>
<dbReference type="InterPro" id="IPR012451">
    <property type="entry name" value="DUF1656"/>
</dbReference>
<keyword evidence="2 5" id="KW-0812">Transmembrane</keyword>
<dbReference type="AlphaFoldDB" id="A0A2N8SPS8"/>
<evidence type="ECO:0000256" key="5">
    <source>
        <dbReference type="SAM" id="Phobius"/>
    </source>
</evidence>
<comment type="caution">
    <text evidence="6">The sequence shown here is derived from an EMBL/GenBank/DDBJ whole genome shotgun (WGS) entry which is preliminary data.</text>
</comment>
<gene>
    <name evidence="6" type="ORF">CXK94_21990</name>
</gene>
<evidence type="ECO:0008006" key="8">
    <source>
        <dbReference type="Google" id="ProtNLM"/>
    </source>
</evidence>
<keyword evidence="3 5" id="KW-1133">Transmembrane helix</keyword>
<keyword evidence="4 5" id="KW-0472">Membrane</keyword>
<evidence type="ECO:0000256" key="1">
    <source>
        <dbReference type="ARBA" id="ARBA00022475"/>
    </source>
</evidence>
<protein>
    <recommendedName>
        <fullName evidence="8">DUF1656 domain-containing protein</fullName>
    </recommendedName>
</protein>
<dbReference type="EMBL" id="POUT01000024">
    <property type="protein sequence ID" value="PNG04498.1"/>
    <property type="molecule type" value="Genomic_DNA"/>
</dbReference>
<name>A0A2N8SPS8_STUST</name>
<keyword evidence="1" id="KW-1003">Cell membrane</keyword>
<evidence type="ECO:0000256" key="2">
    <source>
        <dbReference type="ARBA" id="ARBA00022692"/>
    </source>
</evidence>
<reference evidence="6 7" key="1">
    <citation type="submission" date="2018-01" db="EMBL/GenBank/DDBJ databases">
        <title>Denitrification phenotypes of diverse strains of Pseudomonas stutzeri.</title>
        <authorList>
            <person name="Milligan D.A."/>
            <person name="Bergaust L."/>
            <person name="Bakken L.R."/>
            <person name="Frostegard A."/>
        </authorList>
    </citation>
    <scope>NUCLEOTIDE SEQUENCE [LARGE SCALE GENOMIC DNA]</scope>
    <source>
        <strain evidence="6 7">24a75</strain>
    </source>
</reference>
<evidence type="ECO:0000313" key="7">
    <source>
        <dbReference type="Proteomes" id="UP000236023"/>
    </source>
</evidence>
<feature type="transmembrane region" description="Helical" evidence="5">
    <location>
        <begin position="45"/>
        <end position="64"/>
    </location>
</feature>
<evidence type="ECO:0000313" key="6">
    <source>
        <dbReference type="EMBL" id="PNG04498.1"/>
    </source>
</evidence>
<dbReference type="Proteomes" id="UP000236023">
    <property type="component" value="Unassembled WGS sequence"/>
</dbReference>
<evidence type="ECO:0000256" key="4">
    <source>
        <dbReference type="ARBA" id="ARBA00023136"/>
    </source>
</evidence>
<organism evidence="6 7">
    <name type="scientific">Stutzerimonas stutzeri</name>
    <name type="common">Pseudomonas stutzeri</name>
    <dbReference type="NCBI Taxonomy" id="316"/>
    <lineage>
        <taxon>Bacteria</taxon>
        <taxon>Pseudomonadati</taxon>
        <taxon>Pseudomonadota</taxon>
        <taxon>Gammaproteobacteria</taxon>
        <taxon>Pseudomonadales</taxon>
        <taxon>Pseudomonadaceae</taxon>
        <taxon>Stutzerimonas</taxon>
    </lineage>
</organism>
<proteinExistence type="predicted"/>
<evidence type="ECO:0000256" key="3">
    <source>
        <dbReference type="ARBA" id="ARBA00022989"/>
    </source>
</evidence>
<accession>A0A2N8SPS8</accession>